<sequence length="216" mass="24116">MMDARSCCMAGRTRTTVSFIPHPILIKKTPPLSGFPLTAVTDDILLSADLLHQTSSSSRGVSKNLDSTLYLKALDRKDKPKEEDAVEEVHQITHRAFMDVDIDKQRLGRIIIGLYGEVVPKTVEDFRALCTGEFGKGKSGKPLHYKGIPFHRIIPGFMIQVGDTVYGNGRGNESIYGGVFRDVNFKIKHSHAGPDSIDVQFFITTVKAYWQIYKDT</sequence>
<reference evidence="1 2" key="2">
    <citation type="journal article" date="2022" name="Mol. Ecol. Resour.">
        <title>The genomes of chicory, endive, great burdock and yacon provide insights into Asteraceae paleo-polyploidization history and plant inulin production.</title>
        <authorList>
            <person name="Fan W."/>
            <person name="Wang S."/>
            <person name="Wang H."/>
            <person name="Wang A."/>
            <person name="Jiang F."/>
            <person name="Liu H."/>
            <person name="Zhao H."/>
            <person name="Xu D."/>
            <person name="Zhang Y."/>
        </authorList>
    </citation>
    <scope>NUCLEOTIDE SEQUENCE [LARGE SCALE GENOMIC DNA]</scope>
    <source>
        <strain evidence="2">cv. Punajuju</strain>
        <tissue evidence="1">Leaves</tissue>
    </source>
</reference>
<comment type="caution">
    <text evidence="1">The sequence shown here is derived from an EMBL/GenBank/DDBJ whole genome shotgun (WGS) entry which is preliminary data.</text>
</comment>
<keyword evidence="2" id="KW-1185">Reference proteome</keyword>
<proteinExistence type="predicted"/>
<accession>A0ACB9F977</accession>
<reference evidence="2" key="1">
    <citation type="journal article" date="2022" name="Mol. Ecol. Resour.">
        <title>The genomes of chicory, endive, great burdock and yacon provide insights into Asteraceae palaeo-polyploidization history and plant inulin production.</title>
        <authorList>
            <person name="Fan W."/>
            <person name="Wang S."/>
            <person name="Wang H."/>
            <person name="Wang A."/>
            <person name="Jiang F."/>
            <person name="Liu H."/>
            <person name="Zhao H."/>
            <person name="Xu D."/>
            <person name="Zhang Y."/>
        </authorList>
    </citation>
    <scope>NUCLEOTIDE SEQUENCE [LARGE SCALE GENOMIC DNA]</scope>
    <source>
        <strain evidence="2">cv. Punajuju</strain>
    </source>
</reference>
<name>A0ACB9F977_CICIN</name>
<organism evidence="1 2">
    <name type="scientific">Cichorium intybus</name>
    <name type="common">Chicory</name>
    <dbReference type="NCBI Taxonomy" id="13427"/>
    <lineage>
        <taxon>Eukaryota</taxon>
        <taxon>Viridiplantae</taxon>
        <taxon>Streptophyta</taxon>
        <taxon>Embryophyta</taxon>
        <taxon>Tracheophyta</taxon>
        <taxon>Spermatophyta</taxon>
        <taxon>Magnoliopsida</taxon>
        <taxon>eudicotyledons</taxon>
        <taxon>Gunneridae</taxon>
        <taxon>Pentapetalae</taxon>
        <taxon>asterids</taxon>
        <taxon>campanulids</taxon>
        <taxon>Asterales</taxon>
        <taxon>Asteraceae</taxon>
        <taxon>Cichorioideae</taxon>
        <taxon>Cichorieae</taxon>
        <taxon>Cichoriinae</taxon>
        <taxon>Cichorium</taxon>
    </lineage>
</organism>
<dbReference type="EMBL" id="CM042011">
    <property type="protein sequence ID" value="KAI3767918.1"/>
    <property type="molecule type" value="Genomic_DNA"/>
</dbReference>
<evidence type="ECO:0000313" key="2">
    <source>
        <dbReference type="Proteomes" id="UP001055811"/>
    </source>
</evidence>
<dbReference type="Proteomes" id="UP001055811">
    <property type="component" value="Linkage Group LG03"/>
</dbReference>
<protein>
    <submittedName>
        <fullName evidence="1">Uncharacterized protein</fullName>
    </submittedName>
</protein>
<evidence type="ECO:0000313" key="1">
    <source>
        <dbReference type="EMBL" id="KAI3767918.1"/>
    </source>
</evidence>
<gene>
    <name evidence="1" type="ORF">L2E82_18347</name>
</gene>